<evidence type="ECO:0000256" key="2">
    <source>
        <dbReference type="SAM" id="SignalP"/>
    </source>
</evidence>
<dbReference type="RefSeq" id="XP_050506178.1">
    <property type="nucleotide sequence ID" value="XM_050650221.1"/>
</dbReference>
<feature type="chain" id="PRO_5045028466" evidence="2">
    <location>
        <begin position="20"/>
        <end position="663"/>
    </location>
</feature>
<feature type="coiled-coil region" evidence="1">
    <location>
        <begin position="313"/>
        <end position="373"/>
    </location>
</feature>
<dbReference type="EnsemblMetazoa" id="XM_050650220.1">
    <property type="protein sequence ID" value="XP_050506177.1"/>
    <property type="gene ID" value="LOC114340838"/>
</dbReference>
<organism evidence="3 4">
    <name type="scientific">Diabrotica virgifera virgifera</name>
    <name type="common">western corn rootworm</name>
    <dbReference type="NCBI Taxonomy" id="50390"/>
    <lineage>
        <taxon>Eukaryota</taxon>
        <taxon>Metazoa</taxon>
        <taxon>Ecdysozoa</taxon>
        <taxon>Arthropoda</taxon>
        <taxon>Hexapoda</taxon>
        <taxon>Insecta</taxon>
        <taxon>Pterygota</taxon>
        <taxon>Neoptera</taxon>
        <taxon>Endopterygota</taxon>
        <taxon>Coleoptera</taxon>
        <taxon>Polyphaga</taxon>
        <taxon>Cucujiformia</taxon>
        <taxon>Chrysomeloidea</taxon>
        <taxon>Chrysomelidae</taxon>
        <taxon>Galerucinae</taxon>
        <taxon>Diabroticina</taxon>
        <taxon>Diabroticites</taxon>
        <taxon>Diabrotica</taxon>
    </lineage>
</organism>
<reference evidence="3" key="1">
    <citation type="submission" date="2025-05" db="UniProtKB">
        <authorList>
            <consortium name="EnsemblMetazoa"/>
        </authorList>
    </citation>
    <scope>IDENTIFICATION</scope>
</reference>
<keyword evidence="2" id="KW-0732">Signal</keyword>
<dbReference type="GeneID" id="114340838"/>
<accession>A0ABM5K7L2</accession>
<keyword evidence="4" id="KW-1185">Reference proteome</keyword>
<name>A0ABM5K7L2_DIAVI</name>
<feature type="signal peptide" evidence="2">
    <location>
        <begin position="1"/>
        <end position="19"/>
    </location>
</feature>
<dbReference type="RefSeq" id="XP_050506177.1">
    <property type="nucleotide sequence ID" value="XM_050650220.1"/>
</dbReference>
<sequence length="663" mass="76145">MKILLVLLLFACKLIDISGQRCSRPEVARRRATIYKAPTVKVQVLRCLFNDTKNAYSDITTNCLTAFKSGTFKDKYNDVFNLHGPKTPIVLESYWTKADPVQNKIILRTNTICNYNRGFCFDPKISPTYAVVWKVEQIKEKCPTNLERVLSAAVDIWKFVPQNLQYLFYYSPKLDEAFSLRLTTTSQCHNKRMWLTEDMRYIVEVEDINKSTVVPEFSIVPKMTLPSKSVVSEKILKDCDLKSLTLDFDTQFLSNYFADSENVKTVFSVYRNYINKNKLAIDDVKTKVSNNDAYLKKQATVFGAEFRKTKVTINSLIANVDTLKNTNKNFEKLSQRIDSEEIFVKVGGVEKHFKDLENAIKEIENNVVKLNKISFYSQNDVDQKFLNFYKNVSSNIKTHVINVDNANVALEKSILNKLKPVVESANKNYNTSVSKVEAQFNKLKNEFAANKVAYDTRIKKSLLESSTACLLNISIVDTKVKKMENDLQNYKTSSNIKHENLFNALNKLSQDLKTEINKPEYTSNTTFNPVINDLKSKTKACCANIDSLKSSTTALVGSLQKEMKTNILRQDDYIKISRKNDDNLNKRIRSLEENIKQLQETHNVRKEIHDYFFTSTNKTFKEFTVKLANTSKIIKDLQLQSEANISKKVDFLFVPVNSKIKTC</sequence>
<evidence type="ECO:0000313" key="4">
    <source>
        <dbReference type="Proteomes" id="UP001652700"/>
    </source>
</evidence>
<evidence type="ECO:0000313" key="3">
    <source>
        <dbReference type="EnsemblMetazoa" id="XP_050506177.1"/>
    </source>
</evidence>
<proteinExistence type="predicted"/>
<protein>
    <submittedName>
        <fullName evidence="3">Uncharacterized protein</fullName>
    </submittedName>
</protein>
<dbReference type="EnsemblMetazoa" id="XM_050650221.1">
    <property type="protein sequence ID" value="XP_050506178.1"/>
    <property type="gene ID" value="LOC114340838"/>
</dbReference>
<keyword evidence="1" id="KW-0175">Coiled coil</keyword>
<dbReference type="Proteomes" id="UP001652700">
    <property type="component" value="Unplaced"/>
</dbReference>
<feature type="coiled-coil region" evidence="1">
    <location>
        <begin position="574"/>
        <end position="608"/>
    </location>
</feature>
<evidence type="ECO:0000256" key="1">
    <source>
        <dbReference type="SAM" id="Coils"/>
    </source>
</evidence>